<dbReference type="GO" id="GO:0005665">
    <property type="term" value="C:RNA polymerase II, core complex"/>
    <property type="evidence" value="ECO:0007669"/>
    <property type="project" value="TreeGrafter"/>
</dbReference>
<dbReference type="Gene3D" id="2.40.50.140">
    <property type="entry name" value="Nucleic acid-binding proteins"/>
    <property type="match status" value="1"/>
</dbReference>
<dbReference type="GO" id="GO:0006367">
    <property type="term" value="P:transcription initiation at RNA polymerase II promoter"/>
    <property type="evidence" value="ECO:0007669"/>
    <property type="project" value="TreeGrafter"/>
</dbReference>
<evidence type="ECO:0000256" key="1">
    <source>
        <dbReference type="ARBA" id="ARBA00004123"/>
    </source>
</evidence>
<dbReference type="GO" id="GO:0060213">
    <property type="term" value="P:positive regulation of nuclear-transcribed mRNA poly(A) tail shortening"/>
    <property type="evidence" value="ECO:0007669"/>
    <property type="project" value="TreeGrafter"/>
</dbReference>
<dbReference type="GO" id="GO:0003727">
    <property type="term" value="F:single-stranded RNA binding"/>
    <property type="evidence" value="ECO:0007669"/>
    <property type="project" value="TreeGrafter"/>
</dbReference>
<gene>
    <name evidence="9" type="ORF">QBC40DRAFT_281611</name>
</gene>
<protein>
    <recommendedName>
        <fullName evidence="6">DNA-directed RNA polymerase subunit</fullName>
    </recommendedName>
</protein>
<evidence type="ECO:0000259" key="8">
    <source>
        <dbReference type="Pfam" id="PF03876"/>
    </source>
</evidence>
<evidence type="ECO:0000256" key="2">
    <source>
        <dbReference type="ARBA" id="ARBA00009307"/>
    </source>
</evidence>
<reference evidence="9" key="2">
    <citation type="submission" date="2023-05" db="EMBL/GenBank/DDBJ databases">
        <authorList>
            <consortium name="Lawrence Berkeley National Laboratory"/>
            <person name="Steindorff A."/>
            <person name="Hensen N."/>
            <person name="Bonometti L."/>
            <person name="Westerberg I."/>
            <person name="Brannstrom I.O."/>
            <person name="Guillou S."/>
            <person name="Cros-Aarteil S."/>
            <person name="Calhoun S."/>
            <person name="Haridas S."/>
            <person name="Kuo A."/>
            <person name="Mondo S."/>
            <person name="Pangilinan J."/>
            <person name="Riley R."/>
            <person name="Labutti K."/>
            <person name="Andreopoulos B."/>
            <person name="Lipzen A."/>
            <person name="Chen C."/>
            <person name="Yanf M."/>
            <person name="Daum C."/>
            <person name="Ng V."/>
            <person name="Clum A."/>
            <person name="Ohm R."/>
            <person name="Martin F."/>
            <person name="Silar P."/>
            <person name="Natvig D."/>
            <person name="Lalanne C."/>
            <person name="Gautier V."/>
            <person name="Ament-Velasquez S.L."/>
            <person name="Kruys A."/>
            <person name="Hutchinson M.I."/>
            <person name="Powell A.J."/>
            <person name="Barry K."/>
            <person name="Miller A.N."/>
            <person name="Grigoriev I.V."/>
            <person name="Debuchy R."/>
            <person name="Gladieux P."/>
            <person name="Thoren M.H."/>
            <person name="Johannesson H."/>
        </authorList>
    </citation>
    <scope>NUCLEOTIDE SEQUENCE</scope>
    <source>
        <strain evidence="9">CBS 315.58</strain>
    </source>
</reference>
<keyword evidence="3 6" id="KW-0240">DNA-directed RNA polymerase</keyword>
<organism evidence="9 10">
    <name type="scientific">Triangularia verruculosa</name>
    <dbReference type="NCBI Taxonomy" id="2587418"/>
    <lineage>
        <taxon>Eukaryota</taxon>
        <taxon>Fungi</taxon>
        <taxon>Dikarya</taxon>
        <taxon>Ascomycota</taxon>
        <taxon>Pezizomycotina</taxon>
        <taxon>Sordariomycetes</taxon>
        <taxon>Sordariomycetidae</taxon>
        <taxon>Sordariales</taxon>
        <taxon>Podosporaceae</taxon>
        <taxon>Triangularia</taxon>
    </lineage>
</organism>
<evidence type="ECO:0000259" key="7">
    <source>
        <dbReference type="Pfam" id="PF00575"/>
    </source>
</evidence>
<keyword evidence="5 6" id="KW-0539">Nucleus</keyword>
<dbReference type="SUPFAM" id="SSF50249">
    <property type="entry name" value="Nucleic acid-binding proteins"/>
    <property type="match status" value="1"/>
</dbReference>
<comment type="subcellular location">
    <subcellularLocation>
        <location evidence="1 6">Nucleus</location>
    </subcellularLocation>
</comment>
<comment type="similarity">
    <text evidence="2">Belongs to the eukaryotic RPB7/RPC8 RNA polymerase subunit family.</text>
</comment>
<evidence type="ECO:0000256" key="3">
    <source>
        <dbReference type="ARBA" id="ARBA00022478"/>
    </source>
</evidence>
<dbReference type="Pfam" id="PF03876">
    <property type="entry name" value="SHS2_Rpb7-N"/>
    <property type="match status" value="1"/>
</dbReference>
<feature type="domain" description="RNA polymerase Rpb7-like N-terminal" evidence="8">
    <location>
        <begin position="8"/>
        <end position="63"/>
    </location>
</feature>
<evidence type="ECO:0000256" key="6">
    <source>
        <dbReference type="RuleBase" id="RU369086"/>
    </source>
</evidence>
<comment type="function">
    <text evidence="6">DNA-dependent RNA polymerase which catalyzes the transcription of DNA into RNA using the four ribonucleoside triphosphates as substrates.</text>
</comment>
<accession>A0AAN6XJE9</accession>
<comment type="caution">
    <text evidence="9">The sequence shown here is derived from an EMBL/GenBank/DDBJ whole genome shotgun (WGS) entry which is preliminary data.</text>
</comment>
<dbReference type="CDD" id="cd04462">
    <property type="entry name" value="S1_RNAPII_Rpb7"/>
    <property type="match status" value="1"/>
</dbReference>
<dbReference type="Gene3D" id="3.30.1490.120">
    <property type="entry name" value="RNA polymerase Rpb7-like, N-terminal domain"/>
    <property type="match status" value="1"/>
</dbReference>
<dbReference type="FunFam" id="3.30.1490.120:FF:000001">
    <property type="entry name" value="DNA-directed RNA polymerase II subunit RPB7"/>
    <property type="match status" value="1"/>
</dbReference>
<dbReference type="GO" id="GO:0000932">
    <property type="term" value="C:P-body"/>
    <property type="evidence" value="ECO:0007669"/>
    <property type="project" value="TreeGrafter"/>
</dbReference>
<feature type="domain" description="S1 motif" evidence="7">
    <location>
        <begin position="78"/>
        <end position="150"/>
    </location>
</feature>
<keyword evidence="4 6" id="KW-0804">Transcription</keyword>
<dbReference type="InterPro" id="IPR012340">
    <property type="entry name" value="NA-bd_OB-fold"/>
</dbReference>
<dbReference type="FunFam" id="2.40.50.140:FF:000043">
    <property type="entry name" value="DNA-directed RNA polymerase II subunit RPB7"/>
    <property type="match status" value="1"/>
</dbReference>
<dbReference type="AlphaFoldDB" id="A0AAN6XJE9"/>
<dbReference type="InterPro" id="IPR003029">
    <property type="entry name" value="S1_domain"/>
</dbReference>
<evidence type="ECO:0000256" key="4">
    <source>
        <dbReference type="ARBA" id="ARBA00023163"/>
    </source>
</evidence>
<evidence type="ECO:0000313" key="10">
    <source>
        <dbReference type="Proteomes" id="UP001303160"/>
    </source>
</evidence>
<dbReference type="GO" id="GO:0003697">
    <property type="term" value="F:single-stranded DNA binding"/>
    <property type="evidence" value="ECO:0007669"/>
    <property type="project" value="TreeGrafter"/>
</dbReference>
<dbReference type="EMBL" id="MU863930">
    <property type="protein sequence ID" value="KAK4199577.1"/>
    <property type="molecule type" value="Genomic_DNA"/>
</dbReference>
<evidence type="ECO:0000256" key="5">
    <source>
        <dbReference type="ARBA" id="ARBA00023242"/>
    </source>
</evidence>
<dbReference type="CDD" id="cd04329">
    <property type="entry name" value="RNAP_II_Rpb7_N"/>
    <property type="match status" value="1"/>
</dbReference>
<proteinExistence type="inferred from homology"/>
<dbReference type="Pfam" id="PF00575">
    <property type="entry name" value="S1"/>
    <property type="match status" value="1"/>
</dbReference>
<dbReference type="InterPro" id="IPR036898">
    <property type="entry name" value="RNA_pol_Rpb7-like_N_sf"/>
</dbReference>
<evidence type="ECO:0000313" key="9">
    <source>
        <dbReference type="EMBL" id="KAK4199577.1"/>
    </source>
</evidence>
<name>A0AAN6XJE9_9PEZI</name>
<dbReference type="PANTHER" id="PTHR12709">
    <property type="entry name" value="DNA-DIRECTED RNA POLYMERASE II, III"/>
    <property type="match status" value="1"/>
</dbReference>
<dbReference type="GO" id="GO:0045948">
    <property type="term" value="P:positive regulation of translational initiation"/>
    <property type="evidence" value="ECO:0007669"/>
    <property type="project" value="TreeGrafter"/>
</dbReference>
<reference evidence="9" key="1">
    <citation type="journal article" date="2023" name="Mol. Phylogenet. Evol.">
        <title>Genome-scale phylogeny and comparative genomics of the fungal order Sordariales.</title>
        <authorList>
            <person name="Hensen N."/>
            <person name="Bonometti L."/>
            <person name="Westerberg I."/>
            <person name="Brannstrom I.O."/>
            <person name="Guillou S."/>
            <person name="Cros-Aarteil S."/>
            <person name="Calhoun S."/>
            <person name="Haridas S."/>
            <person name="Kuo A."/>
            <person name="Mondo S."/>
            <person name="Pangilinan J."/>
            <person name="Riley R."/>
            <person name="LaButti K."/>
            <person name="Andreopoulos B."/>
            <person name="Lipzen A."/>
            <person name="Chen C."/>
            <person name="Yan M."/>
            <person name="Daum C."/>
            <person name="Ng V."/>
            <person name="Clum A."/>
            <person name="Steindorff A."/>
            <person name="Ohm R.A."/>
            <person name="Martin F."/>
            <person name="Silar P."/>
            <person name="Natvig D.O."/>
            <person name="Lalanne C."/>
            <person name="Gautier V."/>
            <person name="Ament-Velasquez S.L."/>
            <person name="Kruys A."/>
            <person name="Hutchinson M.I."/>
            <person name="Powell A.J."/>
            <person name="Barry K."/>
            <person name="Miller A.N."/>
            <person name="Grigoriev I.V."/>
            <person name="Debuchy R."/>
            <person name="Gladieux P."/>
            <person name="Hiltunen Thoren M."/>
            <person name="Johannesson H."/>
        </authorList>
    </citation>
    <scope>NUCLEOTIDE SEQUENCE</scope>
    <source>
        <strain evidence="9">CBS 315.58</strain>
    </source>
</reference>
<sequence length="320" mass="36089">MFFLHNLERRVLLHPSYFGKNMTELVTTKLVKDVEGTCTGDYYIIAIMDTFDLSEGRILPGSGMAEFTVGYRAVVWRPFKGEVVDTICTSVNQHGFFANAGPLSIFVSSHLIPDEITYDANATPPQYTNHSDIVIEPGTHVRIKIIGLRTGVGEMFAIGKIDGDYLGYVAVHRCERLESDMANRFPLPLDVCRRSFERFVSRDLARLLEVGTYPQEDRAVLATSNMALVSGWASQRGCWSVRLHYQAYEQKTVMKLAIMRGSPGKASAKLGFPSRHEKAYTKSPSKSRKHQPKGCWVERYWSIELFGHLPSRSVCRLQSL</sequence>
<dbReference type="SUPFAM" id="SSF88798">
    <property type="entry name" value="N-terminal, heterodimerisation domain of RBP7 (RpoE)"/>
    <property type="match status" value="1"/>
</dbReference>
<dbReference type="InterPro" id="IPR045113">
    <property type="entry name" value="Rpb7-like"/>
</dbReference>
<dbReference type="PANTHER" id="PTHR12709:SF4">
    <property type="entry name" value="DNA-DIRECTED RNA POLYMERASE II SUBUNIT RPB7"/>
    <property type="match status" value="1"/>
</dbReference>
<dbReference type="InterPro" id="IPR005576">
    <property type="entry name" value="Rpb7-like_N"/>
</dbReference>
<keyword evidence="10" id="KW-1185">Reference proteome</keyword>
<dbReference type="GO" id="GO:0031369">
    <property type="term" value="F:translation initiation factor binding"/>
    <property type="evidence" value="ECO:0007669"/>
    <property type="project" value="TreeGrafter"/>
</dbReference>
<dbReference type="Proteomes" id="UP001303160">
    <property type="component" value="Unassembled WGS sequence"/>
</dbReference>